<evidence type="ECO:0000313" key="1">
    <source>
        <dbReference type="EMBL" id="KAF5328426.1"/>
    </source>
</evidence>
<dbReference type="AlphaFoldDB" id="A0A8H5BST6"/>
<dbReference type="Proteomes" id="UP000567179">
    <property type="component" value="Unassembled WGS sequence"/>
</dbReference>
<sequence length="259" mass="28837">MSLTLVNWGTKCGLRHHSHGSLWTRSMIYLADPQREKRREVMRGKAKEKPTQTSVVANRNGDISMSDTTLNASQDDDDLTDYWDEVATVSREKDVDALEALRHVEEQHEKHLIIRKVVGLSVMFQTTNQRCNALQTFIGVFLQATNCPETLRELLSRLGLSISVNTINKAVNSLSDADKAIEGAFNQLLAVLALVNVDFNLPLSIGTTNEPTLVHLTCYTQLIPAGPLPEFFEAEVANLVVGPLAKVLFWLCHVARGSW</sequence>
<comment type="caution">
    <text evidence="1">The sequence shown here is derived from an EMBL/GenBank/DDBJ whole genome shotgun (WGS) entry which is preliminary data.</text>
</comment>
<proteinExistence type="predicted"/>
<dbReference type="OrthoDB" id="4743193at2759"/>
<protein>
    <submittedName>
        <fullName evidence="1">Uncharacterized protein</fullName>
    </submittedName>
</protein>
<reference evidence="1 2" key="1">
    <citation type="journal article" date="2020" name="ISME J.">
        <title>Uncovering the hidden diversity of litter-decomposition mechanisms in mushroom-forming fungi.</title>
        <authorList>
            <person name="Floudas D."/>
            <person name="Bentzer J."/>
            <person name="Ahren D."/>
            <person name="Johansson T."/>
            <person name="Persson P."/>
            <person name="Tunlid A."/>
        </authorList>
    </citation>
    <scope>NUCLEOTIDE SEQUENCE [LARGE SCALE GENOMIC DNA]</scope>
    <source>
        <strain evidence="1 2">CBS 101986</strain>
    </source>
</reference>
<name>A0A8H5BST6_9AGAR</name>
<keyword evidence="2" id="KW-1185">Reference proteome</keyword>
<organism evidence="1 2">
    <name type="scientific">Psilocybe cf. subviscida</name>
    <dbReference type="NCBI Taxonomy" id="2480587"/>
    <lineage>
        <taxon>Eukaryota</taxon>
        <taxon>Fungi</taxon>
        <taxon>Dikarya</taxon>
        <taxon>Basidiomycota</taxon>
        <taxon>Agaricomycotina</taxon>
        <taxon>Agaricomycetes</taxon>
        <taxon>Agaricomycetidae</taxon>
        <taxon>Agaricales</taxon>
        <taxon>Agaricineae</taxon>
        <taxon>Strophariaceae</taxon>
        <taxon>Psilocybe</taxon>
    </lineage>
</organism>
<gene>
    <name evidence="1" type="ORF">D9619_013292</name>
</gene>
<dbReference type="EMBL" id="JAACJJ010000004">
    <property type="protein sequence ID" value="KAF5328426.1"/>
    <property type="molecule type" value="Genomic_DNA"/>
</dbReference>
<evidence type="ECO:0000313" key="2">
    <source>
        <dbReference type="Proteomes" id="UP000567179"/>
    </source>
</evidence>
<accession>A0A8H5BST6</accession>